<dbReference type="PROSITE" id="PS52016">
    <property type="entry name" value="TONB_DEPENDENT_REC_3"/>
    <property type="match status" value="1"/>
</dbReference>
<organism evidence="19 20">
    <name type="scientific">Chitinophaga costaii</name>
    <dbReference type="NCBI Taxonomy" id="1335309"/>
    <lineage>
        <taxon>Bacteria</taxon>
        <taxon>Pseudomonadati</taxon>
        <taxon>Bacteroidota</taxon>
        <taxon>Chitinophagia</taxon>
        <taxon>Chitinophagales</taxon>
        <taxon>Chitinophagaceae</taxon>
        <taxon>Chitinophaga</taxon>
    </lineage>
</organism>
<keyword evidence="13 14" id="KW-0998">Cell outer membrane</keyword>
<dbReference type="GO" id="GO:0009279">
    <property type="term" value="C:cell outer membrane"/>
    <property type="evidence" value="ECO:0007669"/>
    <property type="project" value="UniProtKB-SubCell"/>
</dbReference>
<dbReference type="GO" id="GO:0015344">
    <property type="term" value="F:siderophore uptake transmembrane transporter activity"/>
    <property type="evidence" value="ECO:0007669"/>
    <property type="project" value="TreeGrafter"/>
</dbReference>
<dbReference type="SUPFAM" id="SSF49464">
    <property type="entry name" value="Carboxypeptidase regulatory domain-like"/>
    <property type="match status" value="1"/>
</dbReference>
<evidence type="ECO:0000256" key="10">
    <source>
        <dbReference type="ARBA" id="ARBA00023077"/>
    </source>
</evidence>
<keyword evidence="3 14" id="KW-0813">Transport</keyword>
<dbReference type="InterPro" id="IPR036942">
    <property type="entry name" value="Beta-barrel_TonB_sf"/>
</dbReference>
<evidence type="ECO:0000256" key="8">
    <source>
        <dbReference type="ARBA" id="ARBA00023004"/>
    </source>
</evidence>
<keyword evidence="11 14" id="KW-0472">Membrane</keyword>
<dbReference type="SUPFAM" id="SSF56935">
    <property type="entry name" value="Porins"/>
    <property type="match status" value="1"/>
</dbReference>
<feature type="domain" description="TonB-dependent receptor-like beta-barrel" evidence="17">
    <location>
        <begin position="447"/>
        <end position="796"/>
    </location>
</feature>
<evidence type="ECO:0000256" key="14">
    <source>
        <dbReference type="PROSITE-ProRule" id="PRU01360"/>
    </source>
</evidence>
<dbReference type="Gene3D" id="2.60.40.1120">
    <property type="entry name" value="Carboxypeptidase-like, regulatory domain"/>
    <property type="match status" value="1"/>
</dbReference>
<reference evidence="19 20" key="1">
    <citation type="submission" date="2016-08" db="EMBL/GenBank/DDBJ databases">
        <authorList>
            <person name="Seilhamer J.J."/>
        </authorList>
    </citation>
    <scope>NUCLEOTIDE SEQUENCE [LARGE SCALE GENOMIC DNA]</scope>
    <source>
        <strain evidence="19 20">A37T2</strain>
    </source>
</reference>
<dbReference type="InterPro" id="IPR000531">
    <property type="entry name" value="Beta-barrel_TonB"/>
</dbReference>
<dbReference type="Pfam" id="PF00593">
    <property type="entry name" value="TonB_dep_Rec_b-barrel"/>
    <property type="match status" value="1"/>
</dbReference>
<sequence length="824" mass="91014">MKKRTHSVWKILLLLGAFCCAVQPLWAATEPEPGEEQLGNIHGTVRTADGAAAPAVNILLKGTNKNAQTDDNGHYTLRHIAAGNYSLVISLMGYAPVEKAVTVQAGKNVVVDILLEVSNQQLKEVTIAGNKSNRYTRSSSNDVGKMPLNRLENPQSYAVIPKELLNDQIAITQDDALQNATGLTKMWDAVGRPGSGGSFYTLRGFITSSNFRNGMPGTAEAKIDNVNTESIEVLKGPSATLFGSSLTSYGGLINRVTKKPYDSRGGEVAYTTGSYGLNRLSADLNTPLDSAHQVLFRLNTAYTTQNSWQDNGFSKNLAIAPSLTYNVNDRLSFQFDAEIYNGKSTGFPMFFFPYWSTVQAFGVSSADKLNIDYYRSYNSNDQVITNNNYNFFGEMRYKLSDNWTSRTLVTTSRNSSEGAMSYFYLLPGNDSVARMTWKPEGYDNSLDIQENINGDFKIGSLRNRLVVGLDFYHYNSNIYYREFQGNWNGTPTTDFFDVVPLNGNSPNYGNFNHDKVSEAYNSLPTAPYAYTIIYKTNTYSAYASDVLNITDRLTALLALRFDYFDNKGSYNTQTGKINPGTQYDQKTLSPKFGLVYQVVKDKVSLFGNYQNGFTNVQGTDSAGNTFKPEQANQWEGGVKTALLDGKLNLTVSYYDIAVKDIVRSDPDHPNFSIQNGTQKSKGIEGEIAANPISGLNIIAGYAYNDSKYERSTAITEGRRPSTAGPANLANLWISYRIPAGAVKGLGFGFGGNYASDNKIINSTNQGVFILPSYTVMNASISYDRAKYRLALKMNNLTDKKYYTGYSTINPQMLRQVVGSISLRF</sequence>
<protein>
    <submittedName>
        <fullName evidence="19">Iron complex outermembrane recepter protein</fullName>
    </submittedName>
</protein>
<comment type="similarity">
    <text evidence="2 14 15">Belongs to the TonB-dependent receptor family.</text>
</comment>
<keyword evidence="8" id="KW-0408">Iron</keyword>
<dbReference type="InterPro" id="IPR008969">
    <property type="entry name" value="CarboxyPept-like_regulatory"/>
</dbReference>
<comment type="subcellular location">
    <subcellularLocation>
        <location evidence="1 14">Cell outer membrane</location>
        <topology evidence="1 14">Multi-pass membrane protein</topology>
    </subcellularLocation>
</comment>
<keyword evidence="10 15" id="KW-0798">TonB box</keyword>
<feature type="signal peptide" evidence="16">
    <location>
        <begin position="1"/>
        <end position="27"/>
    </location>
</feature>
<evidence type="ECO:0000313" key="19">
    <source>
        <dbReference type="EMBL" id="SCB74907.1"/>
    </source>
</evidence>
<dbReference type="InterPro" id="IPR010105">
    <property type="entry name" value="TonB_sidphr_rcpt"/>
</dbReference>
<evidence type="ECO:0000256" key="7">
    <source>
        <dbReference type="ARBA" id="ARBA00022729"/>
    </source>
</evidence>
<dbReference type="CDD" id="cd01347">
    <property type="entry name" value="ligand_gated_channel"/>
    <property type="match status" value="1"/>
</dbReference>
<name>A0A1C3YXR9_9BACT</name>
<dbReference type="OrthoDB" id="9758472at2"/>
<keyword evidence="20" id="KW-1185">Reference proteome</keyword>
<dbReference type="Pfam" id="PF07715">
    <property type="entry name" value="Plug"/>
    <property type="match status" value="1"/>
</dbReference>
<evidence type="ECO:0000313" key="20">
    <source>
        <dbReference type="Proteomes" id="UP000242818"/>
    </source>
</evidence>
<keyword evidence="5" id="KW-0410">Iron transport</keyword>
<dbReference type="AlphaFoldDB" id="A0A1C3YXR9"/>
<evidence type="ECO:0000256" key="16">
    <source>
        <dbReference type="SAM" id="SignalP"/>
    </source>
</evidence>
<evidence type="ECO:0000256" key="2">
    <source>
        <dbReference type="ARBA" id="ARBA00009810"/>
    </source>
</evidence>
<evidence type="ECO:0000259" key="18">
    <source>
        <dbReference type="Pfam" id="PF07715"/>
    </source>
</evidence>
<dbReference type="Proteomes" id="UP000242818">
    <property type="component" value="Unassembled WGS sequence"/>
</dbReference>
<dbReference type="EMBL" id="FMAR01000001">
    <property type="protein sequence ID" value="SCB74907.1"/>
    <property type="molecule type" value="Genomic_DNA"/>
</dbReference>
<feature type="chain" id="PRO_5008687777" evidence="16">
    <location>
        <begin position="28"/>
        <end position="824"/>
    </location>
</feature>
<keyword evidence="6 14" id="KW-0812">Transmembrane</keyword>
<accession>A0A1C3YXR9</accession>
<dbReference type="InterPro" id="IPR039426">
    <property type="entry name" value="TonB-dep_rcpt-like"/>
</dbReference>
<feature type="domain" description="TonB-dependent receptor plug" evidence="18">
    <location>
        <begin position="151"/>
        <end position="245"/>
    </location>
</feature>
<keyword evidence="4 14" id="KW-1134">Transmembrane beta strand</keyword>
<evidence type="ECO:0000256" key="1">
    <source>
        <dbReference type="ARBA" id="ARBA00004571"/>
    </source>
</evidence>
<keyword evidence="7 16" id="KW-0732">Signal</keyword>
<dbReference type="Pfam" id="PF13715">
    <property type="entry name" value="CarbopepD_reg_2"/>
    <property type="match status" value="1"/>
</dbReference>
<dbReference type="PANTHER" id="PTHR32552">
    <property type="entry name" value="FERRICHROME IRON RECEPTOR-RELATED"/>
    <property type="match status" value="1"/>
</dbReference>
<evidence type="ECO:0000256" key="12">
    <source>
        <dbReference type="ARBA" id="ARBA00023170"/>
    </source>
</evidence>
<dbReference type="InterPro" id="IPR012910">
    <property type="entry name" value="Plug_dom"/>
</dbReference>
<dbReference type="NCBIfam" id="TIGR01783">
    <property type="entry name" value="TonB-siderophor"/>
    <property type="match status" value="1"/>
</dbReference>
<evidence type="ECO:0000256" key="5">
    <source>
        <dbReference type="ARBA" id="ARBA00022496"/>
    </source>
</evidence>
<evidence type="ECO:0000256" key="11">
    <source>
        <dbReference type="ARBA" id="ARBA00023136"/>
    </source>
</evidence>
<evidence type="ECO:0000256" key="13">
    <source>
        <dbReference type="ARBA" id="ARBA00023237"/>
    </source>
</evidence>
<keyword evidence="9" id="KW-0406">Ion transport</keyword>
<keyword evidence="12" id="KW-0675">Receptor</keyword>
<dbReference type="PANTHER" id="PTHR32552:SF68">
    <property type="entry name" value="FERRICHROME OUTER MEMBRANE TRANSPORTER_PHAGE RECEPTOR"/>
    <property type="match status" value="1"/>
</dbReference>
<evidence type="ECO:0000256" key="9">
    <source>
        <dbReference type="ARBA" id="ARBA00023065"/>
    </source>
</evidence>
<gene>
    <name evidence="19" type="ORF">GA0116948_101155</name>
</gene>
<dbReference type="Gene3D" id="2.40.170.20">
    <property type="entry name" value="TonB-dependent receptor, beta-barrel domain"/>
    <property type="match status" value="1"/>
</dbReference>
<dbReference type="RefSeq" id="WP_089707993.1">
    <property type="nucleotide sequence ID" value="NZ_FMAR01000001.1"/>
</dbReference>
<proteinExistence type="inferred from homology"/>
<dbReference type="GO" id="GO:0015891">
    <property type="term" value="P:siderophore transport"/>
    <property type="evidence" value="ECO:0007669"/>
    <property type="project" value="InterPro"/>
</dbReference>
<evidence type="ECO:0000256" key="15">
    <source>
        <dbReference type="RuleBase" id="RU003357"/>
    </source>
</evidence>
<evidence type="ECO:0000256" key="6">
    <source>
        <dbReference type="ARBA" id="ARBA00022692"/>
    </source>
</evidence>
<dbReference type="InterPro" id="IPR037066">
    <property type="entry name" value="Plug_dom_sf"/>
</dbReference>
<evidence type="ECO:0000256" key="4">
    <source>
        <dbReference type="ARBA" id="ARBA00022452"/>
    </source>
</evidence>
<dbReference type="GO" id="GO:0038023">
    <property type="term" value="F:signaling receptor activity"/>
    <property type="evidence" value="ECO:0007669"/>
    <property type="project" value="InterPro"/>
</dbReference>
<evidence type="ECO:0000259" key="17">
    <source>
        <dbReference type="Pfam" id="PF00593"/>
    </source>
</evidence>
<dbReference type="STRING" id="1335309.GA0116948_101155"/>
<dbReference type="Gene3D" id="2.170.130.10">
    <property type="entry name" value="TonB-dependent receptor, plug domain"/>
    <property type="match status" value="1"/>
</dbReference>
<evidence type="ECO:0000256" key="3">
    <source>
        <dbReference type="ARBA" id="ARBA00022448"/>
    </source>
</evidence>